<proteinExistence type="predicted"/>
<dbReference type="EMBL" id="RCMK01001790">
    <property type="protein sequence ID" value="KAG2888387.1"/>
    <property type="molecule type" value="Genomic_DNA"/>
</dbReference>
<dbReference type="EMBL" id="RCMV01002006">
    <property type="protein sequence ID" value="KAG3205071.1"/>
    <property type="molecule type" value="Genomic_DNA"/>
</dbReference>
<comment type="caution">
    <text evidence="5">The sequence shown here is derived from an EMBL/GenBank/DDBJ whole genome shotgun (WGS) entry which is preliminary data.</text>
</comment>
<dbReference type="EMBL" id="RCMI01002617">
    <property type="protein sequence ID" value="KAG2875597.1"/>
    <property type="molecule type" value="Genomic_DNA"/>
</dbReference>
<organism evidence="5 6">
    <name type="scientific">Phytophthora cactorum</name>
    <dbReference type="NCBI Taxonomy" id="29920"/>
    <lineage>
        <taxon>Eukaryota</taxon>
        <taxon>Sar</taxon>
        <taxon>Stramenopiles</taxon>
        <taxon>Oomycota</taxon>
        <taxon>Peronosporomycetes</taxon>
        <taxon>Peronosporales</taxon>
        <taxon>Peronosporaceae</taxon>
        <taxon>Phytophthora</taxon>
    </lineage>
</organism>
<evidence type="ECO:0000256" key="1">
    <source>
        <dbReference type="SAM" id="MobiDB-lite"/>
    </source>
</evidence>
<dbReference type="Proteomes" id="UP000760860">
    <property type="component" value="Unassembled WGS sequence"/>
</dbReference>
<dbReference type="VEuPathDB" id="FungiDB:PC110_g23031"/>
<feature type="region of interest" description="Disordered" evidence="1">
    <location>
        <begin position="58"/>
        <end position="84"/>
    </location>
</feature>
<feature type="compositionally biased region" description="Polar residues" evidence="1">
    <location>
        <begin position="58"/>
        <end position="73"/>
    </location>
</feature>
<feature type="compositionally biased region" description="Basic and acidic residues" evidence="1">
    <location>
        <begin position="75"/>
        <end position="84"/>
    </location>
</feature>
<name>A0A8T1JRE8_9STRA</name>
<sequence length="84" mass="9280">MVRAYEAQNGVRRNACTSAAITADTRSVTTFITTFKLNAEITQLNRYTHSRVPGDVSLSETLSPSGGSANMQFQRELRTEYPPP</sequence>
<dbReference type="AlphaFoldDB" id="A0A8T1JRE8"/>
<evidence type="ECO:0000313" key="3">
    <source>
        <dbReference type="EMBL" id="KAG2888387.1"/>
    </source>
</evidence>
<dbReference type="Proteomes" id="UP000697107">
    <property type="component" value="Unassembled WGS sequence"/>
</dbReference>
<reference evidence="5" key="1">
    <citation type="submission" date="2018-05" db="EMBL/GenBank/DDBJ databases">
        <title>Effector identification in a new, highly contiguous assembly of the strawberry crown rot pathogen Phytophthora cactorum.</title>
        <authorList>
            <person name="Armitage A.D."/>
            <person name="Nellist C.F."/>
            <person name="Bates H."/>
            <person name="Vickerstaff R.J."/>
            <person name="Harrison R.J."/>
        </authorList>
    </citation>
    <scope>NUCLEOTIDE SEQUENCE</scope>
    <source>
        <strain evidence="2">4032</strain>
        <strain evidence="3">4040</strain>
        <strain evidence="4">P415</strain>
        <strain evidence="5">P421</strain>
    </source>
</reference>
<evidence type="ECO:0000313" key="5">
    <source>
        <dbReference type="EMBL" id="KAG3205071.1"/>
    </source>
</evidence>
<gene>
    <name evidence="2" type="ORF">PC115_g23865</name>
    <name evidence="3" type="ORF">PC117_g24919</name>
    <name evidence="4" type="ORF">PC118_g22492</name>
    <name evidence="5" type="ORF">PC129_g22253</name>
</gene>
<dbReference type="Proteomes" id="UP000736787">
    <property type="component" value="Unassembled WGS sequence"/>
</dbReference>
<evidence type="ECO:0000313" key="4">
    <source>
        <dbReference type="EMBL" id="KAG2960485.1"/>
    </source>
</evidence>
<accession>A0A8T1JRE8</accession>
<dbReference type="EMBL" id="RCML01001768">
    <property type="protein sequence ID" value="KAG2960485.1"/>
    <property type="molecule type" value="Genomic_DNA"/>
</dbReference>
<dbReference type="Proteomes" id="UP000774804">
    <property type="component" value="Unassembled WGS sequence"/>
</dbReference>
<evidence type="ECO:0000313" key="2">
    <source>
        <dbReference type="EMBL" id="KAG2875597.1"/>
    </source>
</evidence>
<protein>
    <submittedName>
        <fullName evidence="5">Uncharacterized protein</fullName>
    </submittedName>
</protein>
<evidence type="ECO:0000313" key="6">
    <source>
        <dbReference type="Proteomes" id="UP000760860"/>
    </source>
</evidence>